<dbReference type="InterPro" id="IPR013668">
    <property type="entry name" value="RNase_R_HTH_12"/>
</dbReference>
<reference evidence="6 7" key="1">
    <citation type="submission" date="2019-11" db="EMBL/GenBank/DDBJ databases">
        <title>Bacillus idriensis genome.</title>
        <authorList>
            <person name="Konopka E.N."/>
            <person name="Newman J.D."/>
        </authorList>
    </citation>
    <scope>NUCLEOTIDE SEQUENCE [LARGE SCALE GENOMIC DNA]</scope>
    <source>
        <strain evidence="6 7">DSM 19097</strain>
    </source>
</reference>
<evidence type="ECO:0000313" key="6">
    <source>
        <dbReference type="EMBL" id="MRX52498.1"/>
    </source>
</evidence>
<dbReference type="InterPro" id="IPR003593">
    <property type="entry name" value="AAA+_ATPase"/>
</dbReference>
<dbReference type="InterPro" id="IPR036390">
    <property type="entry name" value="WH_DNA-bd_sf"/>
</dbReference>
<dbReference type="SUPFAM" id="SSF46785">
    <property type="entry name" value="Winged helix' DNA-binding domain"/>
    <property type="match status" value="1"/>
</dbReference>
<dbReference type="Pfam" id="PF08461">
    <property type="entry name" value="WHD_RNase_R"/>
    <property type="match status" value="1"/>
</dbReference>
<sequence length="672" mass="76368">MKPSIILLTGGIKTKKTLHTQLNQLLGDYLSIKSYAVDDGLPTDLKADIILYSSESLKEELSHLKNIDAKVLITGQRTVHHEYLDKLLNLPAGSNVLVVNDEYNVTMELIQSLYQLGINHVRFIPFKKNHSYQENIDAAVSPGEIELVPSYVPLILDIGVRLFDMTTILKIADYCSLPENATLQISERYIRSIILLQQKLMLAEKQTKEVYQHIQNVVNTVDDGILAMNERNEITVFNEKLEALFQVKSAEIMNFPIQTASFEKEVVEFIMEGSEESHLFTIHGVDVVVFRYSMTGEQTTVAVFKSVRQAFEIEKTAQRKLKEKGFYAKYSFDDIICENSKMKKLKQIAKKLALSEHPILIQGESGIGKELFAHAIHRHSMRKNGPFLPVNCSALSESLLESELFGYEEGTFTGAQRGGKKGLFELADNGTIFLDEIGDISLSMQSRLLRVLQEKEIRRIGGTKIIPINVRIISATNKRIEEQMKTQTFRNDLFHRLNVLNLSIPSLNQRKEDIPLLTHHFITKNGKWLKVDPILMEKLTAAEWNGNIRELKNTVDYMITVCEGAILTIKDLPHSFSAALETEPSHQNMLEQTEHDTILQIVKECNNSGKAASRDYISEKTKERSIPLPMSPQQVRRRLDDLEEKGMIIKRKGRGGTRITETGLNYLERFLP</sequence>
<dbReference type="PANTHER" id="PTHR32071:SF57">
    <property type="entry name" value="C4-DICARBOXYLATE TRANSPORT TRANSCRIPTIONAL REGULATORY PROTEIN DCTD"/>
    <property type="match status" value="1"/>
</dbReference>
<protein>
    <submittedName>
        <fullName evidence="6">AAA family ATPase</fullName>
    </submittedName>
</protein>
<accession>A0A6I2M351</accession>
<dbReference type="InterPro" id="IPR000014">
    <property type="entry name" value="PAS"/>
</dbReference>
<dbReference type="SMART" id="SM00382">
    <property type="entry name" value="AAA"/>
    <property type="match status" value="1"/>
</dbReference>
<dbReference type="Gene3D" id="1.10.10.10">
    <property type="entry name" value="Winged helix-like DNA-binding domain superfamily/Winged helix DNA-binding domain"/>
    <property type="match status" value="1"/>
</dbReference>
<dbReference type="GO" id="GO:0006355">
    <property type="term" value="P:regulation of DNA-templated transcription"/>
    <property type="evidence" value="ECO:0007669"/>
    <property type="project" value="InterPro"/>
</dbReference>
<evidence type="ECO:0000259" key="5">
    <source>
        <dbReference type="PROSITE" id="PS50112"/>
    </source>
</evidence>
<feature type="domain" description="PAS" evidence="5">
    <location>
        <begin position="210"/>
        <end position="254"/>
    </location>
</feature>
<evidence type="ECO:0000256" key="1">
    <source>
        <dbReference type="ARBA" id="ARBA00022741"/>
    </source>
</evidence>
<keyword evidence="7" id="KW-1185">Reference proteome</keyword>
<comment type="caution">
    <text evidence="6">The sequence shown here is derived from an EMBL/GenBank/DDBJ whole genome shotgun (WGS) entry which is preliminary data.</text>
</comment>
<dbReference type="InterPro" id="IPR025943">
    <property type="entry name" value="Sigma_54_int_dom_ATP-bd_2"/>
</dbReference>
<dbReference type="InterPro" id="IPR058031">
    <property type="entry name" value="AAA_lid_NorR"/>
</dbReference>
<dbReference type="PROSITE" id="PS50045">
    <property type="entry name" value="SIGMA54_INTERACT_4"/>
    <property type="match status" value="1"/>
</dbReference>
<dbReference type="GO" id="GO:0005524">
    <property type="term" value="F:ATP binding"/>
    <property type="evidence" value="ECO:0007669"/>
    <property type="project" value="UniProtKB-KW"/>
</dbReference>
<name>A0A6I2M351_9BACI</name>
<dbReference type="Gene3D" id="1.10.8.60">
    <property type="match status" value="1"/>
</dbReference>
<dbReference type="Proteomes" id="UP000441585">
    <property type="component" value="Unassembled WGS sequence"/>
</dbReference>
<evidence type="ECO:0000256" key="2">
    <source>
        <dbReference type="ARBA" id="ARBA00022840"/>
    </source>
</evidence>
<gene>
    <name evidence="6" type="ORF">GJU41_00825</name>
</gene>
<dbReference type="GO" id="GO:0003677">
    <property type="term" value="F:DNA binding"/>
    <property type="evidence" value="ECO:0007669"/>
    <property type="project" value="UniProtKB-KW"/>
</dbReference>
<organism evidence="6 7">
    <name type="scientific">Metabacillus idriensis</name>
    <dbReference type="NCBI Taxonomy" id="324768"/>
    <lineage>
        <taxon>Bacteria</taxon>
        <taxon>Bacillati</taxon>
        <taxon>Bacillota</taxon>
        <taxon>Bacilli</taxon>
        <taxon>Bacillales</taxon>
        <taxon>Bacillaceae</taxon>
        <taxon>Metabacillus</taxon>
    </lineage>
</organism>
<dbReference type="Gene3D" id="3.30.450.20">
    <property type="entry name" value="PAS domain"/>
    <property type="match status" value="1"/>
</dbReference>
<dbReference type="InterPro" id="IPR002078">
    <property type="entry name" value="Sigma_54_int"/>
</dbReference>
<dbReference type="InterPro" id="IPR036388">
    <property type="entry name" value="WH-like_DNA-bd_sf"/>
</dbReference>
<keyword evidence="3" id="KW-0238">DNA-binding</keyword>
<keyword evidence="1" id="KW-0547">Nucleotide-binding</keyword>
<dbReference type="Pfam" id="PF25601">
    <property type="entry name" value="AAA_lid_14"/>
    <property type="match status" value="1"/>
</dbReference>
<dbReference type="AlphaFoldDB" id="A0A6I2M351"/>
<dbReference type="PROSITE" id="PS00676">
    <property type="entry name" value="SIGMA54_INTERACT_2"/>
    <property type="match status" value="1"/>
</dbReference>
<dbReference type="Gene3D" id="3.40.50.300">
    <property type="entry name" value="P-loop containing nucleotide triphosphate hydrolases"/>
    <property type="match status" value="1"/>
</dbReference>
<dbReference type="EMBL" id="WKKF01000001">
    <property type="protein sequence ID" value="MRX52498.1"/>
    <property type="molecule type" value="Genomic_DNA"/>
</dbReference>
<dbReference type="InterPro" id="IPR035965">
    <property type="entry name" value="PAS-like_dom_sf"/>
</dbReference>
<evidence type="ECO:0000256" key="3">
    <source>
        <dbReference type="ARBA" id="ARBA00023125"/>
    </source>
</evidence>
<proteinExistence type="predicted"/>
<dbReference type="SUPFAM" id="SSF52540">
    <property type="entry name" value="P-loop containing nucleoside triphosphate hydrolases"/>
    <property type="match status" value="1"/>
</dbReference>
<dbReference type="Pfam" id="PF00158">
    <property type="entry name" value="Sigma54_activat"/>
    <property type="match status" value="1"/>
</dbReference>
<dbReference type="CDD" id="cd00009">
    <property type="entry name" value="AAA"/>
    <property type="match status" value="1"/>
</dbReference>
<dbReference type="PANTHER" id="PTHR32071">
    <property type="entry name" value="TRANSCRIPTIONAL REGULATORY PROTEIN"/>
    <property type="match status" value="1"/>
</dbReference>
<feature type="domain" description="Sigma-54 factor interaction" evidence="4">
    <location>
        <begin position="335"/>
        <end position="560"/>
    </location>
</feature>
<evidence type="ECO:0000259" key="4">
    <source>
        <dbReference type="PROSITE" id="PS50045"/>
    </source>
</evidence>
<keyword evidence="2" id="KW-0067">ATP-binding</keyword>
<dbReference type="FunFam" id="3.40.50.300:FF:000006">
    <property type="entry name" value="DNA-binding transcriptional regulator NtrC"/>
    <property type="match status" value="1"/>
</dbReference>
<dbReference type="RefSeq" id="WP_154317844.1">
    <property type="nucleotide sequence ID" value="NZ_CAJFZX010000002.1"/>
</dbReference>
<dbReference type="SUPFAM" id="SSF55785">
    <property type="entry name" value="PYP-like sensor domain (PAS domain)"/>
    <property type="match status" value="1"/>
</dbReference>
<dbReference type="PROSITE" id="PS50112">
    <property type="entry name" value="PAS"/>
    <property type="match status" value="1"/>
</dbReference>
<evidence type="ECO:0000313" key="7">
    <source>
        <dbReference type="Proteomes" id="UP000441585"/>
    </source>
</evidence>
<dbReference type="InterPro" id="IPR027417">
    <property type="entry name" value="P-loop_NTPase"/>
</dbReference>